<dbReference type="Proteomes" id="UP000198538">
    <property type="component" value="Unassembled WGS sequence"/>
</dbReference>
<dbReference type="InterPro" id="IPR036890">
    <property type="entry name" value="HATPase_C_sf"/>
</dbReference>
<protein>
    <submittedName>
        <fullName evidence="3">Histidine kinase-, DNA gyrase B-, and HSP90-like ATPase</fullName>
    </submittedName>
</protein>
<accession>A0A1G5KCG9</accession>
<dbReference type="Gene3D" id="3.30.565.10">
    <property type="entry name" value="Histidine kinase-like ATPase, C-terminal domain"/>
    <property type="match status" value="2"/>
</dbReference>
<evidence type="ECO:0000313" key="3">
    <source>
        <dbReference type="EMBL" id="SCY97931.1"/>
    </source>
</evidence>
<dbReference type="STRING" id="582692.SAMN05720606_11470"/>
<organism evidence="3 4">
    <name type="scientific">Paenibacillus polysaccharolyticus</name>
    <dbReference type="NCBI Taxonomy" id="582692"/>
    <lineage>
        <taxon>Bacteria</taxon>
        <taxon>Bacillati</taxon>
        <taxon>Bacillota</taxon>
        <taxon>Bacilli</taxon>
        <taxon>Bacillales</taxon>
        <taxon>Paenibacillaceae</taxon>
        <taxon>Paenibacillus</taxon>
    </lineage>
</organism>
<feature type="domain" description="Histidine kinase/HSP90-like ATPase" evidence="2">
    <location>
        <begin position="607"/>
        <end position="695"/>
    </location>
</feature>
<keyword evidence="3" id="KW-0418">Kinase</keyword>
<keyword evidence="1" id="KW-0175">Coiled coil</keyword>
<proteinExistence type="predicted"/>
<dbReference type="InterPro" id="IPR003594">
    <property type="entry name" value="HATPase_dom"/>
</dbReference>
<feature type="coiled-coil region" evidence="1">
    <location>
        <begin position="397"/>
        <end position="470"/>
    </location>
</feature>
<reference evidence="4" key="1">
    <citation type="submission" date="2016-10" db="EMBL/GenBank/DDBJ databases">
        <authorList>
            <person name="Varghese N."/>
            <person name="Submissions S."/>
        </authorList>
    </citation>
    <scope>NUCLEOTIDE SEQUENCE [LARGE SCALE GENOMIC DNA]</scope>
    <source>
        <strain evidence="4">BL9</strain>
    </source>
</reference>
<dbReference type="EMBL" id="FMVM01000014">
    <property type="protein sequence ID" value="SCY97931.1"/>
    <property type="molecule type" value="Genomic_DNA"/>
</dbReference>
<evidence type="ECO:0000259" key="2">
    <source>
        <dbReference type="Pfam" id="PF02518"/>
    </source>
</evidence>
<dbReference type="AlphaFoldDB" id="A0A1G5KCG9"/>
<dbReference type="Pfam" id="PF02518">
    <property type="entry name" value="HATPase_c"/>
    <property type="match status" value="1"/>
</dbReference>
<evidence type="ECO:0000313" key="4">
    <source>
        <dbReference type="Proteomes" id="UP000198538"/>
    </source>
</evidence>
<dbReference type="SUPFAM" id="SSF55874">
    <property type="entry name" value="ATPase domain of HSP90 chaperone/DNA topoisomerase II/histidine kinase"/>
    <property type="match status" value="2"/>
</dbReference>
<dbReference type="Pfam" id="PF13589">
    <property type="entry name" value="HATPase_c_3"/>
    <property type="match status" value="1"/>
</dbReference>
<sequence>MEELKYIIEDSTIAELLGEQNFTNKESAVLELVKNAFDAGATRLDIIFKDNELIIRDDGKGMNYKGFKRDWMHIGKSNKKYVLKDRNRKSRVLAGSKGVGRFALSRLGTTVQLQSQERKFLNKSIFWSTDWSKSIIEEREFLRFYGTYIKISGLRDKWNKVSIDKLLKYLSRTYNDNLMSIYITFEGVVKYVNRYFDVPIIGHNCSSKINIKFNSNKCELTCEVDSDEFKDEAREYCDTDLHTYKKNIDCIKELESNKELDLTRGELEEVLKTLGNFKAEFYFSLKESSSNDVEKFLYKKRVLTDRYESGIVLYRNSFSISSYDGTKDWLGLGKRSRKSPAAASHPTGAWRVRENQLAGKVEIDKRANFMLKDLSNRQGLDENIYYSVFIEIIELGIARFERNRQSIIRKINKKNNEIKQEKKVVDSVIKNPSLIRNLSKQETNKFISEIIDYKKENIQYKKEIHTTEERYKYDIRILNVLATSGLKATAIAHEMHNDRNSIGENYNKIIKALKKYEIWDFVNEKERTKYAYANIPALLDKNKRINSKLVSFMETMLAEVEKSNFFAGNHNILGLLEDRKTVWERDYTWLEIELNVLPEISYILPEDSVKVIFDNLILNSLQHNDDSNRLSVHIDVELIDGLLEFSYKDDGKGLDSKYVDEPFRILEVHETSRINGHGLGMWIVNNTVTMSGGRILEIRGNEGFNIKFNLGGEFNG</sequence>
<name>A0A1G5KCG9_9BACL</name>
<evidence type="ECO:0000256" key="1">
    <source>
        <dbReference type="SAM" id="Coils"/>
    </source>
</evidence>
<gene>
    <name evidence="3" type="ORF">SAMN05720606_11470</name>
</gene>
<dbReference type="RefSeq" id="WP_090923216.1">
    <property type="nucleotide sequence ID" value="NZ_FMVM01000014.1"/>
</dbReference>
<dbReference type="GO" id="GO:0016301">
    <property type="term" value="F:kinase activity"/>
    <property type="evidence" value="ECO:0007669"/>
    <property type="project" value="UniProtKB-KW"/>
</dbReference>
<keyword evidence="3" id="KW-0808">Transferase</keyword>
<keyword evidence="4" id="KW-1185">Reference proteome</keyword>